<accession>A0A0V1KFJ6</accession>
<proteinExistence type="predicted"/>
<reference evidence="1 2" key="1">
    <citation type="submission" date="2015-01" db="EMBL/GenBank/DDBJ databases">
        <title>Evolution of Trichinella species and genotypes.</title>
        <authorList>
            <person name="Korhonen P.K."/>
            <person name="Edoardo P."/>
            <person name="Giuseppe L.R."/>
            <person name="Gasser R.B."/>
        </authorList>
    </citation>
    <scope>NUCLEOTIDE SEQUENCE [LARGE SCALE GENOMIC DNA]</scope>
    <source>
        <strain evidence="1">ISS176</strain>
    </source>
</reference>
<gene>
    <name evidence="1" type="ORF">T4C_12950</name>
</gene>
<comment type="caution">
    <text evidence="1">The sequence shown here is derived from an EMBL/GenBank/DDBJ whole genome shotgun (WGS) entry which is preliminary data.</text>
</comment>
<organism evidence="1 2">
    <name type="scientific">Trichinella pseudospiralis</name>
    <name type="common">Parasitic roundworm</name>
    <dbReference type="NCBI Taxonomy" id="6337"/>
    <lineage>
        <taxon>Eukaryota</taxon>
        <taxon>Metazoa</taxon>
        <taxon>Ecdysozoa</taxon>
        <taxon>Nematoda</taxon>
        <taxon>Enoplea</taxon>
        <taxon>Dorylaimia</taxon>
        <taxon>Trichinellida</taxon>
        <taxon>Trichinellidae</taxon>
        <taxon>Trichinella</taxon>
    </lineage>
</organism>
<dbReference type="EMBL" id="JYDV01000001">
    <property type="protein sequence ID" value="KRZ46058.1"/>
    <property type="molecule type" value="Genomic_DNA"/>
</dbReference>
<evidence type="ECO:0000313" key="2">
    <source>
        <dbReference type="Proteomes" id="UP000054826"/>
    </source>
</evidence>
<evidence type="ECO:0000313" key="1">
    <source>
        <dbReference type="EMBL" id="KRZ46058.1"/>
    </source>
</evidence>
<feature type="non-terminal residue" evidence="1">
    <location>
        <position position="1"/>
    </location>
</feature>
<name>A0A0V1KFJ6_TRIPS</name>
<dbReference type="AlphaFoldDB" id="A0A0V1KFJ6"/>
<protein>
    <submittedName>
        <fullName evidence="1">Uncharacterized protein</fullName>
    </submittedName>
</protein>
<sequence length="116" mass="13179">LFYLPGLKVSAFIGLKMNTIYIEALKINKEKSVVGDGRACIDGRCVQHRGVHLFLTRIELTSTDMYPFNICRQKGRHFCRDICMFPLITSGANYGQNITRSVANQETLFTAFSQIR</sequence>
<dbReference type="Proteomes" id="UP000054826">
    <property type="component" value="Unassembled WGS sequence"/>
</dbReference>